<feature type="region of interest" description="Disordered" evidence="2">
    <location>
        <begin position="152"/>
        <end position="175"/>
    </location>
</feature>
<keyword evidence="1" id="KW-0175">Coiled coil</keyword>
<name>A0AAD7M5E2_QUISA</name>
<sequence>MESYCRLHKLLVPKAISATLPRSTQGEIAQVIERLKSKINQMNRELDKYHAKHKVATRQDELRTPTMMEVEIDAQYESDDNLSDYPDSDGKSTRAARTLRGAKVKTNFPLSASCYNHNKPTQKPFIDHRSYGTNGFQTNHLINPQRPAFSGMRSTVESFSGPRSPSMTLSPPPTRKHPLTPPIVPEDCHSDCDSSPSVIDEDGDIVSSSFRKPLSLDLNFPPSDVVDFLRGW</sequence>
<evidence type="ECO:0000256" key="2">
    <source>
        <dbReference type="SAM" id="MobiDB-lite"/>
    </source>
</evidence>
<dbReference type="Proteomes" id="UP001163823">
    <property type="component" value="Chromosome 5"/>
</dbReference>
<dbReference type="EMBL" id="JARAOO010000005">
    <property type="protein sequence ID" value="KAJ7969346.1"/>
    <property type="molecule type" value="Genomic_DNA"/>
</dbReference>
<proteinExistence type="predicted"/>
<accession>A0AAD7M5E2</accession>
<reference evidence="3" key="1">
    <citation type="journal article" date="2023" name="Science">
        <title>Elucidation of the pathway for biosynthesis of saponin adjuvants from the soapbark tree.</title>
        <authorList>
            <person name="Reed J."/>
            <person name="Orme A."/>
            <person name="El-Demerdash A."/>
            <person name="Owen C."/>
            <person name="Martin L.B.B."/>
            <person name="Misra R.C."/>
            <person name="Kikuchi S."/>
            <person name="Rejzek M."/>
            <person name="Martin A.C."/>
            <person name="Harkess A."/>
            <person name="Leebens-Mack J."/>
            <person name="Louveau T."/>
            <person name="Stephenson M.J."/>
            <person name="Osbourn A."/>
        </authorList>
    </citation>
    <scope>NUCLEOTIDE SEQUENCE</scope>
    <source>
        <strain evidence="3">S10</strain>
    </source>
</reference>
<organism evidence="3 4">
    <name type="scientific">Quillaja saponaria</name>
    <name type="common">Soap bark tree</name>
    <dbReference type="NCBI Taxonomy" id="32244"/>
    <lineage>
        <taxon>Eukaryota</taxon>
        <taxon>Viridiplantae</taxon>
        <taxon>Streptophyta</taxon>
        <taxon>Embryophyta</taxon>
        <taxon>Tracheophyta</taxon>
        <taxon>Spermatophyta</taxon>
        <taxon>Magnoliopsida</taxon>
        <taxon>eudicotyledons</taxon>
        <taxon>Gunneridae</taxon>
        <taxon>Pentapetalae</taxon>
        <taxon>rosids</taxon>
        <taxon>fabids</taxon>
        <taxon>Fabales</taxon>
        <taxon>Quillajaceae</taxon>
        <taxon>Quillaja</taxon>
    </lineage>
</organism>
<keyword evidence="4" id="KW-1185">Reference proteome</keyword>
<comment type="caution">
    <text evidence="3">The sequence shown here is derived from an EMBL/GenBank/DDBJ whole genome shotgun (WGS) entry which is preliminary data.</text>
</comment>
<evidence type="ECO:0000256" key="1">
    <source>
        <dbReference type="SAM" id="Coils"/>
    </source>
</evidence>
<protein>
    <submittedName>
        <fullName evidence="3">Ethylene-responsive transcription factor 3-like</fullName>
    </submittedName>
</protein>
<dbReference type="AlphaFoldDB" id="A0AAD7M5E2"/>
<evidence type="ECO:0000313" key="3">
    <source>
        <dbReference type="EMBL" id="KAJ7969346.1"/>
    </source>
</evidence>
<gene>
    <name evidence="3" type="ORF">O6P43_013322</name>
</gene>
<evidence type="ECO:0000313" key="4">
    <source>
        <dbReference type="Proteomes" id="UP001163823"/>
    </source>
</evidence>
<dbReference type="KEGG" id="qsa:O6P43_013322"/>
<feature type="compositionally biased region" description="Polar residues" evidence="2">
    <location>
        <begin position="152"/>
        <end position="169"/>
    </location>
</feature>
<feature type="coiled-coil region" evidence="1">
    <location>
        <begin position="32"/>
        <end position="59"/>
    </location>
</feature>
<feature type="region of interest" description="Disordered" evidence="2">
    <location>
        <begin position="75"/>
        <end position="95"/>
    </location>
</feature>